<dbReference type="EMBL" id="KR905067">
    <property type="protein sequence ID" value="ALJ97830.1"/>
    <property type="molecule type" value="Genomic_DNA"/>
</dbReference>
<accession>A0A0N7IR88</accession>
<dbReference type="Proteomes" id="UP000202231">
    <property type="component" value="Segment"/>
</dbReference>
<evidence type="ECO:0000313" key="2">
    <source>
        <dbReference type="Proteomes" id="UP000202231"/>
    </source>
</evidence>
<sequence>MKLYLVVCETGDADQWEGGTGEADAVFATTDKAKLDDYLSTRIYGHDNVVTMELDKEYHEGTKSAKCLASWWEEGPCDDDPMEI</sequence>
<name>A0A0N7IR88_9CAUD</name>
<dbReference type="OrthoDB" id="19244at10239"/>
<protein>
    <submittedName>
        <fullName evidence="1">Uncharacterized protein</fullName>
    </submittedName>
</protein>
<gene>
    <name evidence="1" type="ORF">CL2_58</name>
</gene>
<reference evidence="1 2" key="1">
    <citation type="journal article" date="2016" name="Appl. Environ. Microbiol.">
        <title>Genomic Diversity of Phages Infecting Probiotic Strains of Lactobacillus paracasei.</title>
        <authorList>
            <person name="Mercanti D.J."/>
            <person name="Rousseau G.M."/>
            <person name="Capra M.L."/>
            <person name="Quiberoni A."/>
            <person name="Tremblay D.M."/>
            <person name="Labrie S.J."/>
            <person name="Moineau S."/>
        </authorList>
    </citation>
    <scope>NUCLEOTIDE SEQUENCE [LARGE SCALE GENOMIC DNA]</scope>
</reference>
<keyword evidence="2" id="KW-1185">Reference proteome</keyword>
<organism evidence="1 2">
    <name type="scientific">Lactobacillus phage CL2</name>
    <dbReference type="NCBI Taxonomy" id="1739608"/>
    <lineage>
        <taxon>Viruses</taxon>
        <taxon>Duplodnaviria</taxon>
        <taxon>Heunggongvirae</taxon>
        <taxon>Uroviricota</taxon>
        <taxon>Caudoviricetes</taxon>
        <taxon>Colunavirus</taxon>
        <taxon>Colunavirus CL2</taxon>
    </lineage>
</organism>
<dbReference type="GeneID" id="26629036"/>
<proteinExistence type="predicted"/>
<dbReference type="RefSeq" id="YP_009201853.1">
    <property type="nucleotide sequence ID" value="NC_028835.1"/>
</dbReference>
<evidence type="ECO:0000313" key="1">
    <source>
        <dbReference type="EMBL" id="ALJ97830.1"/>
    </source>
</evidence>
<dbReference type="KEGG" id="vg:26629036"/>